<dbReference type="InterPro" id="IPR007374">
    <property type="entry name" value="ASCH_domain"/>
</dbReference>
<sequence>MYYEAFYFGSNEQSANELLELVLKGRKKATASSVQAYALANEPFPEIGELSIVTDWQGNPYCVIQTTNVTRMAFKDMTYDMCKREGEDKNLASWQKNHISFFKDEGSRVGYEFSWDMEIIFEDFEVIYQ</sequence>
<feature type="domain" description="ASCH" evidence="1">
    <location>
        <begin position="6"/>
        <end position="128"/>
    </location>
</feature>
<keyword evidence="3" id="KW-1185">Reference proteome</keyword>
<dbReference type="InterPro" id="IPR015947">
    <property type="entry name" value="PUA-like_sf"/>
</dbReference>
<dbReference type="Gene3D" id="3.10.400.10">
    <property type="entry name" value="Sulfate adenylyltransferase"/>
    <property type="match status" value="1"/>
</dbReference>
<evidence type="ECO:0000313" key="3">
    <source>
        <dbReference type="Proteomes" id="UP000286773"/>
    </source>
</evidence>
<evidence type="ECO:0000313" key="2">
    <source>
        <dbReference type="EMBL" id="RSU13973.1"/>
    </source>
</evidence>
<comment type="caution">
    <text evidence="2">The sequence shown here is derived from an EMBL/GenBank/DDBJ whole genome shotgun (WGS) entry which is preliminary data.</text>
</comment>
<protein>
    <submittedName>
        <fullName evidence="2">RNA-binding protein</fullName>
    </submittedName>
</protein>
<organism evidence="2 3">
    <name type="scientific">Vagococcus acidifermentans</name>
    <dbReference type="NCBI Taxonomy" id="564710"/>
    <lineage>
        <taxon>Bacteria</taxon>
        <taxon>Bacillati</taxon>
        <taxon>Bacillota</taxon>
        <taxon>Bacilli</taxon>
        <taxon>Lactobacillales</taxon>
        <taxon>Enterococcaceae</taxon>
        <taxon>Vagococcus</taxon>
    </lineage>
</organism>
<evidence type="ECO:0000259" key="1">
    <source>
        <dbReference type="SMART" id="SM01022"/>
    </source>
</evidence>
<dbReference type="Pfam" id="PF04266">
    <property type="entry name" value="ASCH"/>
    <property type="match status" value="1"/>
</dbReference>
<dbReference type="SUPFAM" id="SSF88697">
    <property type="entry name" value="PUA domain-like"/>
    <property type="match status" value="1"/>
</dbReference>
<gene>
    <name evidence="2" type="ORF">CBF27_02360</name>
</gene>
<dbReference type="InterPro" id="IPR009326">
    <property type="entry name" value="DUF984"/>
</dbReference>
<dbReference type="PANTHER" id="PTHR39203:SF1">
    <property type="entry name" value="CYTOPLASMIC PROTEIN"/>
    <property type="match status" value="1"/>
</dbReference>
<dbReference type="Proteomes" id="UP000286773">
    <property type="component" value="Unassembled WGS sequence"/>
</dbReference>
<dbReference type="SMART" id="SM01022">
    <property type="entry name" value="ASCH"/>
    <property type="match status" value="1"/>
</dbReference>
<accession>A0A430B0V5</accession>
<dbReference type="EMBL" id="NGKC01000002">
    <property type="protein sequence ID" value="RSU13973.1"/>
    <property type="molecule type" value="Genomic_DNA"/>
</dbReference>
<proteinExistence type="predicted"/>
<dbReference type="CDD" id="cd06553">
    <property type="entry name" value="ASCH_Ef3133_like"/>
    <property type="match status" value="1"/>
</dbReference>
<dbReference type="PANTHER" id="PTHR39203">
    <property type="entry name" value="CYTOPLASMIC PROTEIN-RELATED"/>
    <property type="match status" value="1"/>
</dbReference>
<dbReference type="PIRSF" id="PIRSF021320">
    <property type="entry name" value="DUF984"/>
    <property type="match status" value="1"/>
</dbReference>
<name>A0A430B0V5_9ENTE</name>
<reference evidence="2 3" key="1">
    <citation type="submission" date="2017-05" db="EMBL/GenBank/DDBJ databases">
        <title>Vagococcus spp. assemblies.</title>
        <authorList>
            <person name="Gulvik C.A."/>
        </authorList>
    </citation>
    <scope>NUCLEOTIDE SEQUENCE [LARGE SCALE GENOMIC DNA]</scope>
    <source>
        <strain evidence="2 3">LMG 24798</strain>
    </source>
</reference>
<dbReference type="AlphaFoldDB" id="A0A430B0V5"/>